<sequence>MRLVPYFDAAVMQAHDQGRTRVALGRVGGSADSDARFFREARMCSDVDKYELLCRWLFRNQTRVPRTNVRGGWYVPELR</sequence>
<reference evidence="2" key="1">
    <citation type="journal article" date="2019" name="Int. J. Syst. Evol. Microbiol.">
        <title>The Global Catalogue of Microorganisms (GCM) 10K type strain sequencing project: providing services to taxonomists for standard genome sequencing and annotation.</title>
        <authorList>
            <consortium name="The Broad Institute Genomics Platform"/>
            <consortium name="The Broad Institute Genome Sequencing Center for Infectious Disease"/>
            <person name="Wu L."/>
            <person name="Ma J."/>
        </authorList>
    </citation>
    <scope>NUCLEOTIDE SEQUENCE [LARGE SCALE GENOMIC DNA]</scope>
    <source>
        <strain evidence="2">CGMCC 1.3685</strain>
    </source>
</reference>
<proteinExistence type="predicted"/>
<dbReference type="EMBL" id="BMKX01000009">
    <property type="protein sequence ID" value="GGJ69845.1"/>
    <property type="molecule type" value="Genomic_DNA"/>
</dbReference>
<evidence type="ECO:0000313" key="1">
    <source>
        <dbReference type="EMBL" id="GGJ69845.1"/>
    </source>
</evidence>
<accession>A0ABQ2DRW1</accession>
<dbReference type="Proteomes" id="UP000606115">
    <property type="component" value="Unassembled WGS sequence"/>
</dbReference>
<organism evidence="1 2">
    <name type="scientific">Glutamicibacter ardleyensis</name>
    <dbReference type="NCBI Taxonomy" id="225894"/>
    <lineage>
        <taxon>Bacteria</taxon>
        <taxon>Bacillati</taxon>
        <taxon>Actinomycetota</taxon>
        <taxon>Actinomycetes</taxon>
        <taxon>Micrococcales</taxon>
        <taxon>Micrococcaceae</taxon>
        <taxon>Glutamicibacter</taxon>
    </lineage>
</organism>
<gene>
    <name evidence="1" type="ORF">GCM10007173_30850</name>
</gene>
<name>A0ABQ2DRW1_9MICC</name>
<dbReference type="GeneID" id="303305423"/>
<protein>
    <submittedName>
        <fullName evidence="1">Uncharacterized protein</fullName>
    </submittedName>
</protein>
<evidence type="ECO:0000313" key="2">
    <source>
        <dbReference type="Proteomes" id="UP000606115"/>
    </source>
</evidence>
<comment type="caution">
    <text evidence="1">The sequence shown here is derived from an EMBL/GenBank/DDBJ whole genome shotgun (WGS) entry which is preliminary data.</text>
</comment>
<dbReference type="RefSeq" id="WP_188686907.1">
    <property type="nucleotide sequence ID" value="NZ_BMKX01000009.1"/>
</dbReference>
<keyword evidence="2" id="KW-1185">Reference proteome</keyword>